<reference evidence="4" key="1">
    <citation type="journal article" date="2011" name="Genome Biol.">
        <title>Comparative and functional genomics provide insights into the pathogenicity of dermatophytic fungi.</title>
        <authorList>
            <person name="Burmester A."/>
            <person name="Shelest E."/>
            <person name="Gloeckner G."/>
            <person name="Heddergott C."/>
            <person name="Schindler S."/>
            <person name="Staib P."/>
            <person name="Heidel A."/>
            <person name="Felder M."/>
            <person name="Petzold A."/>
            <person name="Szafranski K."/>
            <person name="Feuermann M."/>
            <person name="Pedruzzi I."/>
            <person name="Priebe S."/>
            <person name="Groth M."/>
            <person name="Winkler R."/>
            <person name="Li W."/>
            <person name="Kniemeyer O."/>
            <person name="Schroeckh V."/>
            <person name="Hertweck C."/>
            <person name="Hube B."/>
            <person name="White T.C."/>
            <person name="Platzer M."/>
            <person name="Guthke R."/>
            <person name="Heitman J."/>
            <person name="Woestemeyer J."/>
            <person name="Zipfel P.F."/>
            <person name="Monod M."/>
            <person name="Brakhage A.A."/>
        </authorList>
    </citation>
    <scope>NUCLEOTIDE SEQUENCE [LARGE SCALE GENOMIC DNA]</scope>
    <source>
        <strain evidence="4">HKI 0517</strain>
    </source>
</reference>
<evidence type="ECO:0000256" key="2">
    <source>
        <dbReference type="SAM" id="Phobius"/>
    </source>
</evidence>
<comment type="caution">
    <text evidence="3">The sequence shown here is derived from an EMBL/GenBank/DDBJ whole genome shotgun (WGS) entry which is preliminary data.</text>
</comment>
<organism evidence="3 4">
    <name type="scientific">Trichophyton verrucosum (strain HKI 0517)</name>
    <dbReference type="NCBI Taxonomy" id="663202"/>
    <lineage>
        <taxon>Eukaryota</taxon>
        <taxon>Fungi</taxon>
        <taxon>Dikarya</taxon>
        <taxon>Ascomycota</taxon>
        <taxon>Pezizomycotina</taxon>
        <taxon>Eurotiomycetes</taxon>
        <taxon>Eurotiomycetidae</taxon>
        <taxon>Onygenales</taxon>
        <taxon>Arthrodermataceae</taxon>
        <taxon>Trichophyton</taxon>
    </lineage>
</organism>
<proteinExistence type="predicted"/>
<feature type="region of interest" description="Disordered" evidence="1">
    <location>
        <begin position="407"/>
        <end position="438"/>
    </location>
</feature>
<keyword evidence="2" id="KW-1133">Transmembrane helix</keyword>
<feature type="compositionally biased region" description="Basic and acidic residues" evidence="1">
    <location>
        <begin position="1"/>
        <end position="17"/>
    </location>
</feature>
<feature type="region of interest" description="Disordered" evidence="1">
    <location>
        <begin position="67"/>
        <end position="87"/>
    </location>
</feature>
<dbReference type="KEGG" id="tve:TRV_02586"/>
<dbReference type="EMBL" id="ACYE01000134">
    <property type="protein sequence ID" value="EFE42634.1"/>
    <property type="molecule type" value="Genomic_DNA"/>
</dbReference>
<keyword evidence="4" id="KW-1185">Reference proteome</keyword>
<feature type="compositionally biased region" description="Basic and acidic residues" evidence="1">
    <location>
        <begin position="170"/>
        <end position="179"/>
    </location>
</feature>
<keyword evidence="2" id="KW-0472">Membrane</keyword>
<dbReference type="Proteomes" id="UP000008383">
    <property type="component" value="Unassembled WGS sequence"/>
</dbReference>
<accession>D4D663</accession>
<feature type="compositionally biased region" description="Polar residues" evidence="1">
    <location>
        <begin position="192"/>
        <end position="211"/>
    </location>
</feature>
<dbReference type="HOGENOM" id="CLU_686905_0_0_1"/>
<evidence type="ECO:0000313" key="4">
    <source>
        <dbReference type="Proteomes" id="UP000008383"/>
    </source>
</evidence>
<sequence>MFKDAKQKTQKKRGEGKHGKRATVHLHDMKTARCVCLMYCIVQVTAWSIPLRYLGVHTTLREPIAGRSASEETITQGAPPFQPPGITDNVRSAETTSYKDTMNGVTLERLLADLETCVEDLVPYSPEVPPNDIVQISGSKMRSCRQAIFTLIRWYRQSNPSTRKSSTETQNERRDDQKSRFNLVKPGDNTDPRQTGNLQTTATGKVRPTQTSTRPLTCRELACPSGDLAATCVTKPGIKLKPTLAQMCRMCFPRRDERLIDEHCADESKKEWNIFYILFAVLISISTAGFTLAIVRRLREKAQTSQNTASEVLPTKRFVDSGSTFTNTSPAEPMSRRVVSWLRGVVTYVRDSRARVDVEEHPELGVAAANSLIPTFVNQVNPNRPHPFQVSGAETCERQTGLKLRKSCDSSLDVPGKEGSPRARSSSVQATPDAVNEP</sequence>
<dbReference type="GeneID" id="9583285"/>
<dbReference type="OrthoDB" id="4179888at2759"/>
<dbReference type="RefSeq" id="XP_003023252.1">
    <property type="nucleotide sequence ID" value="XM_003023206.1"/>
</dbReference>
<evidence type="ECO:0000256" key="1">
    <source>
        <dbReference type="SAM" id="MobiDB-lite"/>
    </source>
</evidence>
<name>D4D663_TRIVH</name>
<feature type="compositionally biased region" description="Polar residues" evidence="1">
    <location>
        <begin position="159"/>
        <end position="169"/>
    </location>
</feature>
<protein>
    <submittedName>
        <fullName evidence="3">Uncharacterized protein</fullName>
    </submittedName>
</protein>
<dbReference type="AlphaFoldDB" id="D4D663"/>
<evidence type="ECO:0000313" key="3">
    <source>
        <dbReference type="EMBL" id="EFE42634.1"/>
    </source>
</evidence>
<feature type="region of interest" description="Disordered" evidence="1">
    <location>
        <begin position="159"/>
        <end position="211"/>
    </location>
</feature>
<feature type="transmembrane region" description="Helical" evidence="2">
    <location>
        <begin position="274"/>
        <end position="295"/>
    </location>
</feature>
<gene>
    <name evidence="3" type="ORF">TRV_02586</name>
</gene>
<keyword evidence="2" id="KW-0812">Transmembrane</keyword>
<feature type="region of interest" description="Disordered" evidence="1">
    <location>
        <begin position="1"/>
        <end position="22"/>
    </location>
</feature>